<dbReference type="GO" id="GO:0000155">
    <property type="term" value="F:phosphorelay sensor kinase activity"/>
    <property type="evidence" value="ECO:0007669"/>
    <property type="project" value="InterPro"/>
</dbReference>
<dbReference type="SMART" id="SM00304">
    <property type="entry name" value="HAMP"/>
    <property type="match status" value="1"/>
</dbReference>
<sequence length="441" mass="46787">MMRAPRTLFGRLVAILLCGLVAAQALTFGLLWYERMTASRTMMYAYMGRDVASSVAMLERLPAGERGAWLATLERRNYHYRLGGPVGQRGPAPADDAAAASLAQWLGPRYRVDVAATPPDGPRRLVIDLRDGTPLAIDFAPAGMPLAQWLPLLLAAQLGVLGLSCWVAVRIATRPLARLAQAAEALSPTQAATPVPEEGPAEVARAARSFNAMQARIARHLQERTRMLAAIAHDLQTPVTRMRLRAELMDDETERDKWQADLAAMQALIREGIAYARSAHAAAEPAVRCDPDALLAAIVADYADAGQAVTLQGAIGHMLVSRPQALRRIVTNLVDNALKFAGAAAIEVEAADGRVTIAVLDRGPGIPADQLDAVLQPFYRLEASRNAATGGSGLGLAIAQELTEGIGAVLVLSNRAGGGLRAQVTLPSAPGRAAAEGHRKS</sequence>
<dbReference type="PRINTS" id="PR00344">
    <property type="entry name" value="BCTRLSENSOR"/>
</dbReference>
<proteinExistence type="predicted"/>
<dbReference type="InterPro" id="IPR036097">
    <property type="entry name" value="HisK_dim/P_sf"/>
</dbReference>
<dbReference type="GO" id="GO:0005886">
    <property type="term" value="C:plasma membrane"/>
    <property type="evidence" value="ECO:0007669"/>
    <property type="project" value="UniProtKB-SubCell"/>
</dbReference>
<gene>
    <name evidence="18" type="ORF">C9I28_25090</name>
</gene>
<evidence type="ECO:0000256" key="1">
    <source>
        <dbReference type="ARBA" id="ARBA00000085"/>
    </source>
</evidence>
<evidence type="ECO:0000256" key="12">
    <source>
        <dbReference type="ARBA" id="ARBA00022989"/>
    </source>
</evidence>
<dbReference type="PROSITE" id="PS50885">
    <property type="entry name" value="HAMP"/>
    <property type="match status" value="1"/>
</dbReference>
<evidence type="ECO:0000256" key="6">
    <source>
        <dbReference type="ARBA" id="ARBA00022553"/>
    </source>
</evidence>
<dbReference type="RefSeq" id="WP_107143875.1">
    <property type="nucleotide sequence ID" value="NZ_CP028324.1"/>
</dbReference>
<keyword evidence="13" id="KW-0902">Two-component regulatory system</keyword>
<dbReference type="PANTHER" id="PTHR44936">
    <property type="entry name" value="SENSOR PROTEIN CREC"/>
    <property type="match status" value="1"/>
</dbReference>
<dbReference type="PANTHER" id="PTHR44936:SF5">
    <property type="entry name" value="SENSOR HISTIDINE KINASE ENVZ"/>
    <property type="match status" value="1"/>
</dbReference>
<dbReference type="InterPro" id="IPR003660">
    <property type="entry name" value="HAMP_dom"/>
</dbReference>
<evidence type="ECO:0000313" key="18">
    <source>
        <dbReference type="EMBL" id="AVR98542.1"/>
    </source>
</evidence>
<dbReference type="KEGG" id="masz:C9I28_25090"/>
<organism evidence="18 19">
    <name type="scientific">Pseudoduganella armeniaca</name>
    <dbReference type="NCBI Taxonomy" id="2072590"/>
    <lineage>
        <taxon>Bacteria</taxon>
        <taxon>Pseudomonadati</taxon>
        <taxon>Pseudomonadota</taxon>
        <taxon>Betaproteobacteria</taxon>
        <taxon>Burkholderiales</taxon>
        <taxon>Oxalobacteraceae</taxon>
        <taxon>Telluria group</taxon>
        <taxon>Pseudoduganella</taxon>
    </lineage>
</organism>
<dbReference type="InterPro" id="IPR003661">
    <property type="entry name" value="HisK_dim/P_dom"/>
</dbReference>
<evidence type="ECO:0000256" key="14">
    <source>
        <dbReference type="ARBA" id="ARBA00023136"/>
    </source>
</evidence>
<comment type="subcellular location">
    <subcellularLocation>
        <location evidence="2">Cell inner membrane</location>
        <topology evidence="2">Multi-pass membrane protein</topology>
    </subcellularLocation>
</comment>
<keyword evidence="6" id="KW-0597">Phosphoprotein</keyword>
<dbReference type="SUPFAM" id="SSF158472">
    <property type="entry name" value="HAMP domain-like"/>
    <property type="match status" value="1"/>
</dbReference>
<dbReference type="CDD" id="cd06225">
    <property type="entry name" value="HAMP"/>
    <property type="match status" value="1"/>
</dbReference>
<evidence type="ECO:0000256" key="15">
    <source>
        <dbReference type="SAM" id="Phobius"/>
    </source>
</evidence>
<evidence type="ECO:0000313" key="19">
    <source>
        <dbReference type="Proteomes" id="UP000240505"/>
    </source>
</evidence>
<accession>A0A2R4CG81</accession>
<evidence type="ECO:0000256" key="3">
    <source>
        <dbReference type="ARBA" id="ARBA00012438"/>
    </source>
</evidence>
<evidence type="ECO:0000256" key="4">
    <source>
        <dbReference type="ARBA" id="ARBA00022475"/>
    </source>
</evidence>
<evidence type="ECO:0000256" key="7">
    <source>
        <dbReference type="ARBA" id="ARBA00022679"/>
    </source>
</evidence>
<evidence type="ECO:0000256" key="9">
    <source>
        <dbReference type="ARBA" id="ARBA00022741"/>
    </source>
</evidence>
<evidence type="ECO:0000256" key="8">
    <source>
        <dbReference type="ARBA" id="ARBA00022692"/>
    </source>
</evidence>
<dbReference type="OrthoDB" id="9804645at2"/>
<dbReference type="InterPro" id="IPR036890">
    <property type="entry name" value="HATPase_C_sf"/>
</dbReference>
<feature type="transmembrane region" description="Helical" evidence="15">
    <location>
        <begin position="12"/>
        <end position="33"/>
    </location>
</feature>
<dbReference type="Proteomes" id="UP000240505">
    <property type="component" value="Chromosome"/>
</dbReference>
<protein>
    <recommendedName>
        <fullName evidence="3">histidine kinase</fullName>
        <ecNumber evidence="3">2.7.13.3</ecNumber>
    </recommendedName>
</protein>
<keyword evidence="4" id="KW-1003">Cell membrane</keyword>
<dbReference type="CDD" id="cd00082">
    <property type="entry name" value="HisKA"/>
    <property type="match status" value="1"/>
</dbReference>
<keyword evidence="9" id="KW-0547">Nucleotide-binding</keyword>
<dbReference type="InterPro" id="IPR005467">
    <property type="entry name" value="His_kinase_dom"/>
</dbReference>
<keyword evidence="19" id="KW-1185">Reference proteome</keyword>
<keyword evidence="11" id="KW-0067">ATP-binding</keyword>
<dbReference type="InterPro" id="IPR003594">
    <property type="entry name" value="HATPase_dom"/>
</dbReference>
<feature type="domain" description="Histidine kinase" evidence="16">
    <location>
        <begin position="230"/>
        <end position="430"/>
    </location>
</feature>
<dbReference type="EMBL" id="CP028324">
    <property type="protein sequence ID" value="AVR98542.1"/>
    <property type="molecule type" value="Genomic_DNA"/>
</dbReference>
<dbReference type="GO" id="GO:0005524">
    <property type="term" value="F:ATP binding"/>
    <property type="evidence" value="ECO:0007669"/>
    <property type="project" value="UniProtKB-KW"/>
</dbReference>
<dbReference type="SMART" id="SM00387">
    <property type="entry name" value="HATPase_c"/>
    <property type="match status" value="1"/>
</dbReference>
<evidence type="ECO:0000259" key="16">
    <source>
        <dbReference type="PROSITE" id="PS50109"/>
    </source>
</evidence>
<evidence type="ECO:0000256" key="10">
    <source>
        <dbReference type="ARBA" id="ARBA00022777"/>
    </source>
</evidence>
<dbReference type="Pfam" id="PF00672">
    <property type="entry name" value="HAMP"/>
    <property type="match status" value="1"/>
</dbReference>
<dbReference type="InterPro" id="IPR050980">
    <property type="entry name" value="2C_sensor_his_kinase"/>
</dbReference>
<dbReference type="Gene3D" id="3.30.565.10">
    <property type="entry name" value="Histidine kinase-like ATPase, C-terminal domain"/>
    <property type="match status" value="1"/>
</dbReference>
<dbReference type="EC" id="2.7.13.3" evidence="3"/>
<evidence type="ECO:0000256" key="2">
    <source>
        <dbReference type="ARBA" id="ARBA00004429"/>
    </source>
</evidence>
<keyword evidence="5" id="KW-0997">Cell inner membrane</keyword>
<evidence type="ECO:0000256" key="11">
    <source>
        <dbReference type="ARBA" id="ARBA00022840"/>
    </source>
</evidence>
<keyword evidence="12 15" id="KW-1133">Transmembrane helix</keyword>
<dbReference type="SUPFAM" id="SSF47384">
    <property type="entry name" value="Homodimeric domain of signal transducing histidine kinase"/>
    <property type="match status" value="1"/>
</dbReference>
<dbReference type="Pfam" id="PF00512">
    <property type="entry name" value="HisKA"/>
    <property type="match status" value="1"/>
</dbReference>
<evidence type="ECO:0000256" key="13">
    <source>
        <dbReference type="ARBA" id="ARBA00023012"/>
    </source>
</evidence>
<evidence type="ECO:0000256" key="5">
    <source>
        <dbReference type="ARBA" id="ARBA00022519"/>
    </source>
</evidence>
<dbReference type="Pfam" id="PF02518">
    <property type="entry name" value="HATPase_c"/>
    <property type="match status" value="1"/>
</dbReference>
<dbReference type="PROSITE" id="PS50109">
    <property type="entry name" value="HIS_KIN"/>
    <property type="match status" value="1"/>
</dbReference>
<dbReference type="SUPFAM" id="SSF55874">
    <property type="entry name" value="ATPase domain of HSP90 chaperone/DNA topoisomerase II/histidine kinase"/>
    <property type="match status" value="1"/>
</dbReference>
<dbReference type="Gene3D" id="1.10.287.130">
    <property type="match status" value="1"/>
</dbReference>
<dbReference type="AlphaFoldDB" id="A0A2R4CG81"/>
<dbReference type="SMART" id="SM00388">
    <property type="entry name" value="HisKA"/>
    <property type="match status" value="1"/>
</dbReference>
<keyword evidence="7" id="KW-0808">Transferase</keyword>
<evidence type="ECO:0000259" key="17">
    <source>
        <dbReference type="PROSITE" id="PS50885"/>
    </source>
</evidence>
<feature type="domain" description="HAMP" evidence="17">
    <location>
        <begin position="170"/>
        <end position="222"/>
    </location>
</feature>
<keyword evidence="10 18" id="KW-0418">Kinase</keyword>
<name>A0A2R4CG81_9BURK</name>
<comment type="catalytic activity">
    <reaction evidence="1">
        <text>ATP + protein L-histidine = ADP + protein N-phospho-L-histidine.</text>
        <dbReference type="EC" id="2.7.13.3"/>
    </reaction>
</comment>
<dbReference type="InterPro" id="IPR004358">
    <property type="entry name" value="Sig_transdc_His_kin-like_C"/>
</dbReference>
<reference evidence="18 19" key="1">
    <citation type="submission" date="2018-03" db="EMBL/GenBank/DDBJ databases">
        <title>Massilia armeniaca sp. nov., isolated from desert soil.</title>
        <authorList>
            <person name="Huang H."/>
            <person name="Ren M."/>
        </authorList>
    </citation>
    <scope>NUCLEOTIDE SEQUENCE [LARGE SCALE GENOMIC DNA]</scope>
    <source>
        <strain evidence="18 19">ZMN-3</strain>
    </source>
</reference>
<keyword evidence="14 15" id="KW-0472">Membrane</keyword>
<keyword evidence="8 15" id="KW-0812">Transmembrane</keyword>